<gene>
    <name evidence="5" type="ORF">SAMN05444405_107128</name>
</gene>
<evidence type="ECO:0000256" key="2">
    <source>
        <dbReference type="ARBA" id="ARBA00022801"/>
    </source>
</evidence>
<dbReference type="Proteomes" id="UP000184509">
    <property type="component" value="Unassembled WGS sequence"/>
</dbReference>
<keyword evidence="2" id="KW-0378">Hydrolase</keyword>
<dbReference type="OrthoDB" id="9807041at2"/>
<dbReference type="Gene3D" id="3.40.50.1110">
    <property type="entry name" value="SGNH hydrolase"/>
    <property type="match status" value="1"/>
</dbReference>
<dbReference type="Pfam" id="PF13472">
    <property type="entry name" value="Lipase_GDSL_2"/>
    <property type="match status" value="1"/>
</dbReference>
<dbReference type="RefSeq" id="WP_073401170.1">
    <property type="nucleotide sequence ID" value="NZ_FQTV01000007.1"/>
</dbReference>
<dbReference type="AlphaFoldDB" id="A0A1M5AXJ2"/>
<name>A0A1M5AXJ2_9BACE</name>
<evidence type="ECO:0000256" key="1">
    <source>
        <dbReference type="ARBA" id="ARBA00008668"/>
    </source>
</evidence>
<dbReference type="GO" id="GO:0016788">
    <property type="term" value="F:hydrolase activity, acting on ester bonds"/>
    <property type="evidence" value="ECO:0007669"/>
    <property type="project" value="UniProtKB-ARBA"/>
</dbReference>
<dbReference type="InterPro" id="IPR037459">
    <property type="entry name" value="RhgT-like"/>
</dbReference>
<comment type="similarity">
    <text evidence="1">Belongs to the 'GDSL' lipolytic enzyme family.</text>
</comment>
<sequence length="298" mass="32610">MKALKLCFIVAFTLFAMTISAQEKAKTTKTQITGEDLLGLKSGADPKKANAGVAGSSIKKGRPVVFIIGDSTVKNGKDNGSNHQWGWGHFFADYIDTTKVSVENHALGGRSSRTFITEGLWDKVLSAVKPGDYVLIQFGHNDSGSLNMGRARASLKGYADNDTTVVMELTGKEETVHSFGWYMRKYAKDVKAKKATPILLSHIPRNMFTSKDSVAVIRNSDGFGLWTKEAATMEKVPYIDLNKLIADKLDKMGKDAIQTLYYGDHTHTSEAGAILNAQTVAEGIRELKNCKLKDALKK</sequence>
<feature type="chain" id="PRO_5012702689" evidence="3">
    <location>
        <begin position="22"/>
        <end position="298"/>
    </location>
</feature>
<dbReference type="CDD" id="cd01821">
    <property type="entry name" value="Rhamnogalacturan_acetylesterase_like"/>
    <property type="match status" value="1"/>
</dbReference>
<organism evidence="5 6">
    <name type="scientific">Bacteroides luti</name>
    <dbReference type="NCBI Taxonomy" id="1297750"/>
    <lineage>
        <taxon>Bacteria</taxon>
        <taxon>Pseudomonadati</taxon>
        <taxon>Bacteroidota</taxon>
        <taxon>Bacteroidia</taxon>
        <taxon>Bacteroidales</taxon>
        <taxon>Bacteroidaceae</taxon>
        <taxon>Bacteroides</taxon>
    </lineage>
</organism>
<evidence type="ECO:0000313" key="6">
    <source>
        <dbReference type="Proteomes" id="UP000184509"/>
    </source>
</evidence>
<keyword evidence="6" id="KW-1185">Reference proteome</keyword>
<dbReference type="EMBL" id="FQTV01000007">
    <property type="protein sequence ID" value="SHF34994.1"/>
    <property type="molecule type" value="Genomic_DNA"/>
</dbReference>
<evidence type="ECO:0000313" key="5">
    <source>
        <dbReference type="EMBL" id="SHF34994.1"/>
    </source>
</evidence>
<keyword evidence="3" id="KW-0732">Signal</keyword>
<protein>
    <submittedName>
        <fullName evidence="5">Lysophospholipase L1</fullName>
    </submittedName>
</protein>
<reference evidence="5 6" key="1">
    <citation type="submission" date="2016-11" db="EMBL/GenBank/DDBJ databases">
        <authorList>
            <person name="Jaros S."/>
            <person name="Januszkiewicz K."/>
            <person name="Wedrychowicz H."/>
        </authorList>
    </citation>
    <scope>NUCLEOTIDE SEQUENCE [LARGE SCALE GENOMIC DNA]</scope>
    <source>
        <strain evidence="5 6">DSM 26991</strain>
    </source>
</reference>
<dbReference type="PANTHER" id="PTHR43695:SF1">
    <property type="entry name" value="RHAMNOGALACTURONAN ACETYLESTERASE"/>
    <property type="match status" value="1"/>
</dbReference>
<dbReference type="InterPro" id="IPR013830">
    <property type="entry name" value="SGNH_hydro"/>
</dbReference>
<evidence type="ECO:0000259" key="4">
    <source>
        <dbReference type="Pfam" id="PF13472"/>
    </source>
</evidence>
<dbReference type="STRING" id="1297750.SAMN05444405_107128"/>
<proteinExistence type="inferred from homology"/>
<accession>A0A1M5AXJ2</accession>
<evidence type="ECO:0000256" key="3">
    <source>
        <dbReference type="SAM" id="SignalP"/>
    </source>
</evidence>
<dbReference type="InterPro" id="IPR036514">
    <property type="entry name" value="SGNH_hydro_sf"/>
</dbReference>
<feature type="domain" description="SGNH hydrolase-type esterase" evidence="4">
    <location>
        <begin position="68"/>
        <end position="272"/>
    </location>
</feature>
<dbReference type="SUPFAM" id="SSF52266">
    <property type="entry name" value="SGNH hydrolase"/>
    <property type="match status" value="1"/>
</dbReference>
<dbReference type="PANTHER" id="PTHR43695">
    <property type="entry name" value="PUTATIVE (AFU_ORTHOLOGUE AFUA_2G17250)-RELATED"/>
    <property type="match status" value="1"/>
</dbReference>
<feature type="signal peptide" evidence="3">
    <location>
        <begin position="1"/>
        <end position="21"/>
    </location>
</feature>